<dbReference type="Gene3D" id="3.40.50.2000">
    <property type="entry name" value="Glycogen Phosphorylase B"/>
    <property type="match status" value="2"/>
</dbReference>
<dbReference type="GO" id="GO:0008360">
    <property type="term" value="P:regulation of cell shape"/>
    <property type="evidence" value="ECO:0007669"/>
    <property type="project" value="UniProtKB-KW"/>
</dbReference>
<feature type="binding site" evidence="10">
    <location>
        <begin position="10"/>
        <end position="12"/>
    </location>
    <ligand>
        <name>UDP-N-acetyl-alpha-D-glucosamine</name>
        <dbReference type="ChEBI" id="CHEBI:57705"/>
    </ligand>
</feature>
<comment type="catalytic activity">
    <reaction evidence="10">
        <text>di-trans,octa-cis-undecaprenyl diphospho-N-acetyl-alpha-D-muramoyl-L-alanyl-D-glutamyl-meso-2,6-diaminopimeloyl-D-alanyl-D-alanine + UDP-N-acetyl-alpha-D-glucosamine = di-trans,octa-cis-undecaprenyl diphospho-[N-acetyl-alpha-D-glucosaminyl-(1-&gt;4)]-N-acetyl-alpha-D-muramoyl-L-alanyl-D-glutamyl-meso-2,6-diaminopimeloyl-D-alanyl-D-alanine + UDP + H(+)</text>
        <dbReference type="Rhea" id="RHEA:31227"/>
        <dbReference type="ChEBI" id="CHEBI:15378"/>
        <dbReference type="ChEBI" id="CHEBI:57705"/>
        <dbReference type="ChEBI" id="CHEBI:58223"/>
        <dbReference type="ChEBI" id="CHEBI:61387"/>
        <dbReference type="ChEBI" id="CHEBI:61388"/>
        <dbReference type="EC" id="2.4.1.227"/>
    </reaction>
</comment>
<comment type="function">
    <text evidence="10">Cell wall formation. Catalyzes the transfer of a GlcNAc subunit on undecaprenyl-pyrophosphoryl-MurNAc-pentapeptide (lipid intermediate I) to form undecaprenyl-pyrophosphoryl-MurNAc-(pentapeptide)GlcNAc (lipid intermediate II).</text>
</comment>
<evidence type="ECO:0000256" key="7">
    <source>
        <dbReference type="ARBA" id="ARBA00023136"/>
    </source>
</evidence>
<evidence type="ECO:0000256" key="1">
    <source>
        <dbReference type="ARBA" id="ARBA00022475"/>
    </source>
</evidence>
<keyword evidence="2 10" id="KW-0132">Cell division</keyword>
<keyword evidence="8 10" id="KW-0131">Cell cycle</keyword>
<dbReference type="SUPFAM" id="SSF53756">
    <property type="entry name" value="UDP-Glycosyltransferase/glycogen phosphorylase"/>
    <property type="match status" value="1"/>
</dbReference>
<dbReference type="GO" id="GO:0005886">
    <property type="term" value="C:plasma membrane"/>
    <property type="evidence" value="ECO:0007669"/>
    <property type="project" value="UniProtKB-SubCell"/>
</dbReference>
<sequence length="375" mass="41339">MKILLTGGGTGGHFYPLIAVADALNAVADQEKIANLELVYMAEHPYDKNILLQNGIKFKKIYSGKIRRYFSFLNIIDAVKLIPGIVKSVLGMYFDFPDVVFSKGGYESFPPVLAARILGIPVMIHESDAIPGKANAWAGKFAKRIAVSFAGSAEYFSKNKVAVVGNPIRKEFFIREVLGAKEYFKLESGTPTVFVFGGSQGSRNINDNLLDILPELLPDYQIIHQCGVNNYEECKGRADLILEKSPFKSRYRPSSFFESSKMRMAYGAADLVVSRAGSGSIFEIAASGLPSVIIPLDGSAQEHQRENAYTYAKSGAAAVIEERNLKPHILKSEIDRLFADKEEMANMSEAAKQFAKPDAAEKIAREIIRLAIEHK</sequence>
<evidence type="ECO:0000313" key="14">
    <source>
        <dbReference type="Proteomes" id="UP000178646"/>
    </source>
</evidence>
<dbReference type="GO" id="GO:0050511">
    <property type="term" value="F:undecaprenyldiphospho-muramoylpentapeptide beta-N-acetylglucosaminyltransferase activity"/>
    <property type="evidence" value="ECO:0007669"/>
    <property type="project" value="UniProtKB-UniRule"/>
</dbReference>
<protein>
    <recommendedName>
        <fullName evidence="10">UDP-N-acetylglucosamine--N-acetylmuramyl-(pentapeptide) pyrophosphoryl-undecaprenol N-acetylglucosamine transferase</fullName>
        <ecNumber evidence="10">2.4.1.227</ecNumber>
    </recommendedName>
    <alternativeName>
        <fullName evidence="10">Undecaprenyl-PP-MurNAc-pentapeptide-UDPGlcNAc GlcNAc transferase</fullName>
    </alternativeName>
</protein>
<evidence type="ECO:0000256" key="2">
    <source>
        <dbReference type="ARBA" id="ARBA00022618"/>
    </source>
</evidence>
<evidence type="ECO:0000256" key="3">
    <source>
        <dbReference type="ARBA" id="ARBA00022676"/>
    </source>
</evidence>
<keyword evidence="7 10" id="KW-0472">Membrane</keyword>
<evidence type="ECO:0000256" key="6">
    <source>
        <dbReference type="ARBA" id="ARBA00022984"/>
    </source>
</evidence>
<accession>A0A1G2PL76</accession>
<dbReference type="Pfam" id="PF03033">
    <property type="entry name" value="Glyco_transf_28"/>
    <property type="match status" value="1"/>
</dbReference>
<evidence type="ECO:0000256" key="4">
    <source>
        <dbReference type="ARBA" id="ARBA00022679"/>
    </source>
</evidence>
<evidence type="ECO:0000256" key="10">
    <source>
        <dbReference type="HAMAP-Rule" id="MF_00033"/>
    </source>
</evidence>
<evidence type="ECO:0000256" key="8">
    <source>
        <dbReference type="ARBA" id="ARBA00023306"/>
    </source>
</evidence>
<keyword evidence="6 10" id="KW-0573">Peptidoglycan synthesis</keyword>
<feature type="binding site" evidence="10">
    <location>
        <position position="169"/>
    </location>
    <ligand>
        <name>UDP-N-acetyl-alpha-D-glucosamine</name>
        <dbReference type="ChEBI" id="CHEBI:57705"/>
    </ligand>
</feature>
<evidence type="ECO:0000259" key="11">
    <source>
        <dbReference type="Pfam" id="PF03033"/>
    </source>
</evidence>
<dbReference type="GO" id="GO:0051991">
    <property type="term" value="F:UDP-N-acetyl-D-glucosamine:N-acetylmuramoyl-L-alanyl-D-glutamyl-meso-2,6-diaminopimelyl-D-alanyl-D-alanine-diphosphoundecaprenol 4-beta-N-acetylglucosaminlytransferase activity"/>
    <property type="evidence" value="ECO:0007669"/>
    <property type="project" value="RHEA"/>
</dbReference>
<dbReference type="Proteomes" id="UP000178646">
    <property type="component" value="Unassembled WGS sequence"/>
</dbReference>
<dbReference type="GO" id="GO:0005975">
    <property type="term" value="P:carbohydrate metabolic process"/>
    <property type="evidence" value="ECO:0007669"/>
    <property type="project" value="InterPro"/>
</dbReference>
<evidence type="ECO:0000259" key="12">
    <source>
        <dbReference type="Pfam" id="PF04101"/>
    </source>
</evidence>
<comment type="caution">
    <text evidence="10">Lacks conserved residue(s) required for the propagation of feature annotation.</text>
</comment>
<dbReference type="InterPro" id="IPR006009">
    <property type="entry name" value="GlcNAc_MurG"/>
</dbReference>
<comment type="pathway">
    <text evidence="10">Cell wall biogenesis; peptidoglycan biosynthesis.</text>
</comment>
<dbReference type="NCBIfam" id="TIGR01133">
    <property type="entry name" value="murG"/>
    <property type="match status" value="1"/>
</dbReference>
<dbReference type="GO" id="GO:0009252">
    <property type="term" value="P:peptidoglycan biosynthetic process"/>
    <property type="evidence" value="ECO:0007669"/>
    <property type="project" value="UniProtKB-UniRule"/>
</dbReference>
<dbReference type="AlphaFoldDB" id="A0A1G2PL76"/>
<feature type="domain" description="Glycosyltransferase family 28 N-terminal" evidence="11">
    <location>
        <begin position="3"/>
        <end position="146"/>
    </location>
</feature>
<keyword evidence="1 10" id="KW-1003">Cell membrane</keyword>
<keyword evidence="3 10" id="KW-0328">Glycosyltransferase</keyword>
<reference evidence="13 14" key="1">
    <citation type="journal article" date="2016" name="Nat. Commun.">
        <title>Thousands of microbial genomes shed light on interconnected biogeochemical processes in an aquifer system.</title>
        <authorList>
            <person name="Anantharaman K."/>
            <person name="Brown C.T."/>
            <person name="Hug L.A."/>
            <person name="Sharon I."/>
            <person name="Castelle C.J."/>
            <person name="Probst A.J."/>
            <person name="Thomas B.C."/>
            <person name="Singh A."/>
            <person name="Wilkins M.J."/>
            <person name="Karaoz U."/>
            <person name="Brodie E.L."/>
            <person name="Williams K.H."/>
            <person name="Hubbard S.S."/>
            <person name="Banfield J.F."/>
        </authorList>
    </citation>
    <scope>NUCLEOTIDE SEQUENCE [LARGE SCALE GENOMIC DNA]</scope>
</reference>
<feature type="binding site" evidence="10">
    <location>
        <position position="304"/>
    </location>
    <ligand>
        <name>UDP-N-acetyl-alpha-D-glucosamine</name>
        <dbReference type="ChEBI" id="CHEBI:57705"/>
    </ligand>
</feature>
<dbReference type="GO" id="GO:0071555">
    <property type="term" value="P:cell wall organization"/>
    <property type="evidence" value="ECO:0007669"/>
    <property type="project" value="UniProtKB-KW"/>
</dbReference>
<keyword evidence="5 10" id="KW-0133">Cell shape</keyword>
<gene>
    <name evidence="10" type="primary">murG</name>
    <name evidence="13" type="ORF">A2W59_02215</name>
</gene>
<feature type="binding site" evidence="10">
    <location>
        <position position="199"/>
    </location>
    <ligand>
        <name>UDP-N-acetyl-alpha-D-glucosamine</name>
        <dbReference type="ChEBI" id="CHEBI:57705"/>
    </ligand>
</feature>
<keyword evidence="4 10" id="KW-0808">Transferase</keyword>
<dbReference type="EC" id="2.4.1.227" evidence="10"/>
<organism evidence="13 14">
    <name type="scientific">Candidatus Terrybacteria bacterium RIFCSPHIGHO2_02_41_19</name>
    <dbReference type="NCBI Taxonomy" id="1802364"/>
    <lineage>
        <taxon>Bacteria</taxon>
        <taxon>Candidatus Terryibacteriota</taxon>
    </lineage>
</organism>
<comment type="similarity">
    <text evidence="10">Belongs to the glycosyltransferase 28 family. MurG subfamily.</text>
</comment>
<evidence type="ECO:0000256" key="9">
    <source>
        <dbReference type="ARBA" id="ARBA00023316"/>
    </source>
</evidence>
<dbReference type="InterPro" id="IPR004276">
    <property type="entry name" value="GlycoTrans_28_N"/>
</dbReference>
<dbReference type="HAMAP" id="MF_00033">
    <property type="entry name" value="MurG"/>
    <property type="match status" value="1"/>
</dbReference>
<proteinExistence type="inferred from homology"/>
<dbReference type="GO" id="GO:0051301">
    <property type="term" value="P:cell division"/>
    <property type="evidence" value="ECO:0007669"/>
    <property type="project" value="UniProtKB-KW"/>
</dbReference>
<dbReference type="UniPathway" id="UPA00219"/>
<feature type="domain" description="Glycosyl transferase family 28 C-terminal" evidence="12">
    <location>
        <begin position="192"/>
        <end position="362"/>
    </location>
</feature>
<keyword evidence="9 10" id="KW-0961">Cell wall biogenesis/degradation</keyword>
<dbReference type="InterPro" id="IPR007235">
    <property type="entry name" value="Glyco_trans_28_C"/>
</dbReference>
<evidence type="ECO:0000313" key="13">
    <source>
        <dbReference type="EMBL" id="OHA49105.1"/>
    </source>
</evidence>
<comment type="caution">
    <text evidence="13">The sequence shown here is derived from an EMBL/GenBank/DDBJ whole genome shotgun (WGS) entry which is preliminary data.</text>
</comment>
<dbReference type="Pfam" id="PF04101">
    <property type="entry name" value="Glyco_tran_28_C"/>
    <property type="match status" value="1"/>
</dbReference>
<dbReference type="PANTHER" id="PTHR21015">
    <property type="entry name" value="UDP-N-ACETYLGLUCOSAMINE--N-ACETYLMURAMYL-(PENTAPEPTIDE) PYROPHOSPHORYL-UNDECAPRENOL N-ACETYLGLUCOSAMINE TRANSFERASE 1"/>
    <property type="match status" value="1"/>
</dbReference>
<dbReference type="CDD" id="cd03785">
    <property type="entry name" value="GT28_MurG"/>
    <property type="match status" value="1"/>
</dbReference>
<name>A0A1G2PL76_9BACT</name>
<evidence type="ECO:0000256" key="5">
    <source>
        <dbReference type="ARBA" id="ARBA00022960"/>
    </source>
</evidence>
<dbReference type="PANTHER" id="PTHR21015:SF22">
    <property type="entry name" value="GLYCOSYLTRANSFERASE"/>
    <property type="match status" value="1"/>
</dbReference>
<dbReference type="EMBL" id="MHSU01000038">
    <property type="protein sequence ID" value="OHA49105.1"/>
    <property type="molecule type" value="Genomic_DNA"/>
</dbReference>
<comment type="subcellular location">
    <subcellularLocation>
        <location evidence="10">Cell membrane</location>
        <topology evidence="10">Peripheral membrane protein</topology>
        <orientation evidence="10">Cytoplasmic side</orientation>
    </subcellularLocation>
</comment>